<evidence type="ECO:0008006" key="3">
    <source>
        <dbReference type="Google" id="ProtNLM"/>
    </source>
</evidence>
<evidence type="ECO:0000313" key="2">
    <source>
        <dbReference type="Proteomes" id="UP000220527"/>
    </source>
</evidence>
<accession>A0A2A6RMN3</accession>
<dbReference type="AlphaFoldDB" id="A0A2A6RMN3"/>
<evidence type="ECO:0000313" key="1">
    <source>
        <dbReference type="EMBL" id="PDW04307.1"/>
    </source>
</evidence>
<gene>
    <name evidence="1" type="ORF">CJ255_04480</name>
</gene>
<sequence length="128" mass="14662">MVDPLVKELLEQAVDTPVKLQLLLMFHENPRMEATPQVIADRVCRDIWSVNQALYELAHDGIMLQAATANGDSVYRYGPTLEFQDAIDRLITGYDDPFTRDALHETLRNLMRHAIVYRPSDPWEPLVA</sequence>
<dbReference type="RefSeq" id="WP_097642890.1">
    <property type="nucleotide sequence ID" value="NZ_NQWI01000012.1"/>
</dbReference>
<dbReference type="Proteomes" id="UP000220527">
    <property type="component" value="Unassembled WGS sequence"/>
</dbReference>
<proteinExistence type="predicted"/>
<name>A0A2A6RMN3_9CHLR</name>
<keyword evidence="2" id="KW-1185">Reference proteome</keyword>
<dbReference type="EMBL" id="NQWI01000012">
    <property type="protein sequence ID" value="PDW04307.1"/>
    <property type="molecule type" value="Genomic_DNA"/>
</dbReference>
<dbReference type="OrthoDB" id="159171at2"/>
<reference evidence="2" key="1">
    <citation type="submission" date="2017-08" db="EMBL/GenBank/DDBJ databases">
        <authorList>
            <person name="Grouzdev D.S."/>
            <person name="Gaisin V.A."/>
            <person name="Rysina M.S."/>
            <person name="Gorlenko V.M."/>
        </authorList>
    </citation>
    <scope>NUCLEOTIDE SEQUENCE [LARGE SCALE GENOMIC DNA]</scope>
    <source>
        <strain evidence="2">Kir15-3F</strain>
    </source>
</reference>
<protein>
    <recommendedName>
        <fullName evidence="3">MarR family transcriptional regulator</fullName>
    </recommendedName>
</protein>
<organism evidence="1 2">
    <name type="scientific">Candidatus Viridilinea mediisalina</name>
    <dbReference type="NCBI Taxonomy" id="2024553"/>
    <lineage>
        <taxon>Bacteria</taxon>
        <taxon>Bacillati</taxon>
        <taxon>Chloroflexota</taxon>
        <taxon>Chloroflexia</taxon>
        <taxon>Chloroflexales</taxon>
        <taxon>Chloroflexineae</taxon>
        <taxon>Oscillochloridaceae</taxon>
        <taxon>Candidatus Viridilinea</taxon>
    </lineage>
</organism>
<comment type="caution">
    <text evidence="1">The sequence shown here is derived from an EMBL/GenBank/DDBJ whole genome shotgun (WGS) entry which is preliminary data.</text>
</comment>